<accession>A0A2R6RT73</accession>
<dbReference type="InterPro" id="IPR020843">
    <property type="entry name" value="ER"/>
</dbReference>
<dbReference type="GO" id="GO:0035925">
    <property type="term" value="F:mRNA 3'-UTR AU-rich region binding"/>
    <property type="evidence" value="ECO:0007669"/>
    <property type="project" value="TreeGrafter"/>
</dbReference>
<dbReference type="Gramene" id="PSS33197">
    <property type="protein sequence ID" value="PSS33197"/>
    <property type="gene ID" value="CEY00_Acc03583"/>
</dbReference>
<dbReference type="NCBIfam" id="NF008024">
    <property type="entry name" value="PRK10754.1"/>
    <property type="match status" value="1"/>
</dbReference>
<dbReference type="OrthoDB" id="3509362at2759"/>
<dbReference type="InParanoid" id="A0A2R6RT73"/>
<evidence type="ECO:0000256" key="2">
    <source>
        <dbReference type="ARBA" id="ARBA00023002"/>
    </source>
</evidence>
<dbReference type="InterPro" id="IPR047618">
    <property type="entry name" value="QOR-like"/>
</dbReference>
<dbReference type="GO" id="GO:0070402">
    <property type="term" value="F:NADPH binding"/>
    <property type="evidence" value="ECO:0007669"/>
    <property type="project" value="TreeGrafter"/>
</dbReference>
<dbReference type="FunFam" id="3.40.50.720:FF:000053">
    <property type="entry name" value="Quinone oxidoreductase 1"/>
    <property type="match status" value="1"/>
</dbReference>
<dbReference type="Gene3D" id="3.90.180.10">
    <property type="entry name" value="Medium-chain alcohol dehydrogenases, catalytic domain"/>
    <property type="match status" value="1"/>
</dbReference>
<dbReference type="FunCoup" id="A0A2R6RT73">
    <property type="interactions" value="3748"/>
</dbReference>
<dbReference type="Pfam" id="PF00107">
    <property type="entry name" value="ADH_zinc_N"/>
    <property type="match status" value="1"/>
</dbReference>
<dbReference type="SUPFAM" id="SSF51735">
    <property type="entry name" value="NAD(P)-binding Rossmann-fold domains"/>
    <property type="match status" value="1"/>
</dbReference>
<dbReference type="CDD" id="cd05286">
    <property type="entry name" value="QOR2"/>
    <property type="match status" value="1"/>
</dbReference>
<dbReference type="Proteomes" id="UP000241394">
    <property type="component" value="Chromosome LG3"/>
</dbReference>
<feature type="domain" description="Enoyl reductase (ER)" evidence="4">
    <location>
        <begin position="87"/>
        <end position="398"/>
    </location>
</feature>
<proteinExistence type="predicted"/>
<gene>
    <name evidence="5" type="ORF">CEY00_Acc03583</name>
</gene>
<name>A0A2R6RT73_ACTCC</name>
<dbReference type="GO" id="GO:0003960">
    <property type="term" value="F:quinone reductase (NADPH) activity"/>
    <property type="evidence" value="ECO:0007669"/>
    <property type="project" value="InterPro"/>
</dbReference>
<dbReference type="InterPro" id="IPR011032">
    <property type="entry name" value="GroES-like_sf"/>
</dbReference>
<evidence type="ECO:0000313" key="6">
    <source>
        <dbReference type="Proteomes" id="UP000241394"/>
    </source>
</evidence>
<evidence type="ECO:0000259" key="4">
    <source>
        <dbReference type="SMART" id="SM00829"/>
    </source>
</evidence>
<dbReference type="Gene3D" id="3.40.50.720">
    <property type="entry name" value="NAD(P)-binding Rossmann-like Domain"/>
    <property type="match status" value="1"/>
</dbReference>
<organism evidence="5 6">
    <name type="scientific">Actinidia chinensis var. chinensis</name>
    <name type="common">Chinese soft-hair kiwi</name>
    <dbReference type="NCBI Taxonomy" id="1590841"/>
    <lineage>
        <taxon>Eukaryota</taxon>
        <taxon>Viridiplantae</taxon>
        <taxon>Streptophyta</taxon>
        <taxon>Embryophyta</taxon>
        <taxon>Tracheophyta</taxon>
        <taxon>Spermatophyta</taxon>
        <taxon>Magnoliopsida</taxon>
        <taxon>eudicotyledons</taxon>
        <taxon>Gunneridae</taxon>
        <taxon>Pentapetalae</taxon>
        <taxon>asterids</taxon>
        <taxon>Ericales</taxon>
        <taxon>Actinidiaceae</taxon>
        <taxon>Actinidia</taxon>
    </lineage>
</organism>
<comment type="caution">
    <text evidence="5">The sequence shown here is derived from an EMBL/GenBank/DDBJ whole genome shotgun (WGS) entry which is preliminary data.</text>
</comment>
<evidence type="ECO:0000256" key="3">
    <source>
        <dbReference type="ARBA" id="ARBA00070796"/>
    </source>
</evidence>
<sequence>MNLLRLHLHRYQYHYSHPKLVQLPNPFVSGHHYHTRINRFNTQARNTKKNHSFSTVTTIKAAARAISVSAPDPAATMVKAIRVHELGGPEVLKWEDVEIGEPKEGEIRVKNKAIGLNFIDIYFRKGVYKAPTMPYTPGMEAVGVVTAVGPGLTGRQVGDVVGYGGNPMGSYTEEQILPAEKVVTVPSSIDPIVAASVLLKGMTAQLLVCRCFKVEPGHTVLVHAAAGGVGSLLCQWANALGATVIGTVSTKEKAAQAKEDGCHHVIIYKEEDFVTRVNEITSCKGVEVVYDSVGKDTFQGSLECLKPRGLMVSFGQSSGTIDPVPLPALGVKSLFLTRPSLMQYNATRDELLEAAGEVFANVASGVLRVRVNHTYPLSQAAQAHADLESRKTYGSVVLIPDGN</sequence>
<dbReference type="Pfam" id="PF08240">
    <property type="entry name" value="ADH_N"/>
    <property type="match status" value="1"/>
</dbReference>
<dbReference type="AlphaFoldDB" id="A0A2R6RT73"/>
<dbReference type="PANTHER" id="PTHR48106:SF13">
    <property type="entry name" value="QUINONE OXIDOREDUCTASE-RELATED"/>
    <property type="match status" value="1"/>
</dbReference>
<keyword evidence="1" id="KW-0521">NADP</keyword>
<dbReference type="PANTHER" id="PTHR48106">
    <property type="entry name" value="QUINONE OXIDOREDUCTASE PIG3-RELATED"/>
    <property type="match status" value="1"/>
</dbReference>
<reference evidence="5 6" key="1">
    <citation type="submission" date="2017-07" db="EMBL/GenBank/DDBJ databases">
        <title>An improved, manually edited Actinidia chinensis var. chinensis (kiwifruit) genome highlights the challenges associated with draft genomes and gene prediction in plants.</title>
        <authorList>
            <person name="Pilkington S."/>
            <person name="Crowhurst R."/>
            <person name="Hilario E."/>
            <person name="Nardozza S."/>
            <person name="Fraser L."/>
            <person name="Peng Y."/>
            <person name="Gunaseelan K."/>
            <person name="Simpson R."/>
            <person name="Tahir J."/>
            <person name="Deroles S."/>
            <person name="Templeton K."/>
            <person name="Luo Z."/>
            <person name="Davy M."/>
            <person name="Cheng C."/>
            <person name="Mcneilage M."/>
            <person name="Scaglione D."/>
            <person name="Liu Y."/>
            <person name="Zhang Q."/>
            <person name="Datson P."/>
            <person name="De Silva N."/>
            <person name="Gardiner S."/>
            <person name="Bassett H."/>
            <person name="Chagne D."/>
            <person name="Mccallum J."/>
            <person name="Dzierzon H."/>
            <person name="Deng C."/>
            <person name="Wang Y.-Y."/>
            <person name="Barron N."/>
            <person name="Manako K."/>
            <person name="Bowen J."/>
            <person name="Foster T."/>
            <person name="Erridge Z."/>
            <person name="Tiffin H."/>
            <person name="Waite C."/>
            <person name="Davies K."/>
            <person name="Grierson E."/>
            <person name="Laing W."/>
            <person name="Kirk R."/>
            <person name="Chen X."/>
            <person name="Wood M."/>
            <person name="Montefiori M."/>
            <person name="Brummell D."/>
            <person name="Schwinn K."/>
            <person name="Catanach A."/>
            <person name="Fullerton C."/>
            <person name="Li D."/>
            <person name="Meiyalaghan S."/>
            <person name="Nieuwenhuizen N."/>
            <person name="Read N."/>
            <person name="Prakash R."/>
            <person name="Hunter D."/>
            <person name="Zhang H."/>
            <person name="Mckenzie M."/>
            <person name="Knabel M."/>
            <person name="Harris A."/>
            <person name="Allan A."/>
            <person name="Chen A."/>
            <person name="Janssen B."/>
            <person name="Plunkett B."/>
            <person name="Dwamena C."/>
            <person name="Voogd C."/>
            <person name="Leif D."/>
            <person name="Lafferty D."/>
            <person name="Souleyre E."/>
            <person name="Varkonyi-Gasic E."/>
            <person name="Gambi F."/>
            <person name="Hanley J."/>
            <person name="Yao J.-L."/>
            <person name="Cheung J."/>
            <person name="David K."/>
            <person name="Warren B."/>
            <person name="Marsh K."/>
            <person name="Snowden K."/>
            <person name="Lin-Wang K."/>
            <person name="Brian L."/>
            <person name="Martinez-Sanchez M."/>
            <person name="Wang M."/>
            <person name="Ileperuma N."/>
            <person name="Macnee N."/>
            <person name="Campin R."/>
            <person name="Mcatee P."/>
            <person name="Drummond R."/>
            <person name="Espley R."/>
            <person name="Ireland H."/>
            <person name="Wu R."/>
            <person name="Atkinson R."/>
            <person name="Karunairetnam S."/>
            <person name="Bulley S."/>
            <person name="Chunkath S."/>
            <person name="Hanley Z."/>
            <person name="Storey R."/>
            <person name="Thrimawithana A."/>
            <person name="Thomson S."/>
            <person name="David C."/>
            <person name="Testolin R."/>
        </authorList>
    </citation>
    <scope>NUCLEOTIDE SEQUENCE [LARGE SCALE GENOMIC DNA]</scope>
    <source>
        <strain evidence="6">cv. Red5</strain>
        <tissue evidence="5">Young leaf</tissue>
    </source>
</reference>
<dbReference type="SMART" id="SM00829">
    <property type="entry name" value="PKS_ER"/>
    <property type="match status" value="1"/>
</dbReference>
<evidence type="ECO:0000256" key="1">
    <source>
        <dbReference type="ARBA" id="ARBA00022857"/>
    </source>
</evidence>
<dbReference type="STRING" id="1590841.A0A2R6RT73"/>
<keyword evidence="2" id="KW-0560">Oxidoreductase</keyword>
<protein>
    <recommendedName>
        <fullName evidence="3">Probable quinone oxidoreductase</fullName>
    </recommendedName>
</protein>
<evidence type="ECO:0000313" key="5">
    <source>
        <dbReference type="EMBL" id="PSS33197.1"/>
    </source>
</evidence>
<dbReference type="EMBL" id="NKQK01000003">
    <property type="protein sequence ID" value="PSS33197.1"/>
    <property type="molecule type" value="Genomic_DNA"/>
</dbReference>
<dbReference type="GO" id="GO:0005829">
    <property type="term" value="C:cytosol"/>
    <property type="evidence" value="ECO:0007669"/>
    <property type="project" value="TreeGrafter"/>
</dbReference>
<dbReference type="InterPro" id="IPR013154">
    <property type="entry name" value="ADH-like_N"/>
</dbReference>
<dbReference type="InterPro" id="IPR036291">
    <property type="entry name" value="NAD(P)-bd_dom_sf"/>
</dbReference>
<reference evidence="6" key="2">
    <citation type="journal article" date="2018" name="BMC Genomics">
        <title>A manually annotated Actinidia chinensis var. chinensis (kiwifruit) genome highlights the challenges associated with draft genomes and gene prediction in plants.</title>
        <authorList>
            <person name="Pilkington S.M."/>
            <person name="Crowhurst R."/>
            <person name="Hilario E."/>
            <person name="Nardozza S."/>
            <person name="Fraser L."/>
            <person name="Peng Y."/>
            <person name="Gunaseelan K."/>
            <person name="Simpson R."/>
            <person name="Tahir J."/>
            <person name="Deroles S.C."/>
            <person name="Templeton K."/>
            <person name="Luo Z."/>
            <person name="Davy M."/>
            <person name="Cheng C."/>
            <person name="McNeilage M."/>
            <person name="Scaglione D."/>
            <person name="Liu Y."/>
            <person name="Zhang Q."/>
            <person name="Datson P."/>
            <person name="De Silva N."/>
            <person name="Gardiner S.E."/>
            <person name="Bassett H."/>
            <person name="Chagne D."/>
            <person name="McCallum J."/>
            <person name="Dzierzon H."/>
            <person name="Deng C."/>
            <person name="Wang Y.Y."/>
            <person name="Barron L."/>
            <person name="Manako K."/>
            <person name="Bowen J."/>
            <person name="Foster T.M."/>
            <person name="Erridge Z.A."/>
            <person name="Tiffin H."/>
            <person name="Waite C.N."/>
            <person name="Davies K.M."/>
            <person name="Grierson E.P."/>
            <person name="Laing W.A."/>
            <person name="Kirk R."/>
            <person name="Chen X."/>
            <person name="Wood M."/>
            <person name="Montefiori M."/>
            <person name="Brummell D.A."/>
            <person name="Schwinn K.E."/>
            <person name="Catanach A."/>
            <person name="Fullerton C."/>
            <person name="Li D."/>
            <person name="Meiyalaghan S."/>
            <person name="Nieuwenhuizen N."/>
            <person name="Read N."/>
            <person name="Prakash R."/>
            <person name="Hunter D."/>
            <person name="Zhang H."/>
            <person name="McKenzie M."/>
            <person name="Knabel M."/>
            <person name="Harris A."/>
            <person name="Allan A.C."/>
            <person name="Gleave A."/>
            <person name="Chen A."/>
            <person name="Janssen B.J."/>
            <person name="Plunkett B."/>
            <person name="Ampomah-Dwamena C."/>
            <person name="Voogd C."/>
            <person name="Leif D."/>
            <person name="Lafferty D."/>
            <person name="Souleyre E.J.F."/>
            <person name="Varkonyi-Gasic E."/>
            <person name="Gambi F."/>
            <person name="Hanley J."/>
            <person name="Yao J.L."/>
            <person name="Cheung J."/>
            <person name="David K.M."/>
            <person name="Warren B."/>
            <person name="Marsh K."/>
            <person name="Snowden K.C."/>
            <person name="Lin-Wang K."/>
            <person name="Brian L."/>
            <person name="Martinez-Sanchez M."/>
            <person name="Wang M."/>
            <person name="Ileperuma N."/>
            <person name="Macnee N."/>
            <person name="Campin R."/>
            <person name="McAtee P."/>
            <person name="Drummond R.S.M."/>
            <person name="Espley R.V."/>
            <person name="Ireland H.S."/>
            <person name="Wu R."/>
            <person name="Atkinson R.G."/>
            <person name="Karunairetnam S."/>
            <person name="Bulley S."/>
            <person name="Chunkath S."/>
            <person name="Hanley Z."/>
            <person name="Storey R."/>
            <person name="Thrimawithana A.H."/>
            <person name="Thomson S."/>
            <person name="David C."/>
            <person name="Testolin R."/>
            <person name="Huang H."/>
            <person name="Hellens R.P."/>
            <person name="Schaffer R.J."/>
        </authorList>
    </citation>
    <scope>NUCLEOTIDE SEQUENCE [LARGE SCALE GENOMIC DNA]</scope>
    <source>
        <strain evidence="6">cv. Red5</strain>
    </source>
</reference>
<keyword evidence="6" id="KW-1185">Reference proteome</keyword>
<dbReference type="InterPro" id="IPR013149">
    <property type="entry name" value="ADH-like_C"/>
</dbReference>
<dbReference type="OMA" id="KGMTAHY"/>
<dbReference type="SUPFAM" id="SSF50129">
    <property type="entry name" value="GroES-like"/>
    <property type="match status" value="1"/>
</dbReference>